<proteinExistence type="predicted"/>
<keyword evidence="2" id="KW-1133">Transmembrane helix</keyword>
<evidence type="ECO:0000313" key="4">
    <source>
        <dbReference type="Proteomes" id="UP000744980"/>
    </source>
</evidence>
<dbReference type="AlphaFoldDB" id="A0AAW4FH54"/>
<dbReference type="EMBL" id="WXFA01000006">
    <property type="protein sequence ID" value="MBM3091442.1"/>
    <property type="molecule type" value="Genomic_DNA"/>
</dbReference>
<sequence>MSIEEKVRKSAEQGTATSPRRDLSPGEYLAAHGGPFFELQRRLGLLREHALKTGRRALLFVALAWLVPLLLGLPRSFLSVDAPGSYLGDLGVWGRFAIGVGAFVLAEQQVERGLHIKLGQFLKAPIVAPGSVQAFGDAVTVALARRDSRLAEAVCLGLALLAAIFAYLNMRTSGVASWAVDVSAEGRRITAAGWWTIVVSQPLFVFLLLRGLWRHLVWAQLLRRIARLELRLVATHPDGNGGLSFLASYPNAYVLFIFGISAAIGAAIAKHLLQESLTTTTFSTIATGWLVIVLALFAYPLSAFSKPLGQLKERSLLMLGTQATRYHRSNERKILGTNVVAASTDEVQQQADDIADPTKQFETTRKLSAMLLSRTAVVPVAAAALLPIAAAGVTILPYKEVFSVLKKLLLL</sequence>
<feature type="transmembrane region" description="Helical" evidence="2">
    <location>
        <begin position="90"/>
        <end position="106"/>
    </location>
</feature>
<keyword evidence="2" id="KW-0812">Transmembrane</keyword>
<name>A0AAW4FH54_9HYPH</name>
<dbReference type="Proteomes" id="UP000744980">
    <property type="component" value="Unassembled WGS sequence"/>
</dbReference>
<dbReference type="RefSeq" id="WP_025428201.1">
    <property type="nucleotide sequence ID" value="NZ_CP083370.1"/>
</dbReference>
<evidence type="ECO:0000313" key="3">
    <source>
        <dbReference type="EMBL" id="MBM3091442.1"/>
    </source>
</evidence>
<feature type="transmembrane region" description="Helical" evidence="2">
    <location>
        <begin position="150"/>
        <end position="168"/>
    </location>
</feature>
<keyword evidence="2" id="KW-0472">Membrane</keyword>
<feature type="region of interest" description="Disordered" evidence="1">
    <location>
        <begin position="1"/>
        <end position="24"/>
    </location>
</feature>
<organism evidence="3 4">
    <name type="scientific">Ensifer canadensis</name>
    <dbReference type="NCBI Taxonomy" id="555315"/>
    <lineage>
        <taxon>Bacteria</taxon>
        <taxon>Pseudomonadati</taxon>
        <taxon>Pseudomonadota</taxon>
        <taxon>Alphaproteobacteria</taxon>
        <taxon>Hyphomicrobiales</taxon>
        <taxon>Rhizobiaceae</taxon>
        <taxon>Sinorhizobium/Ensifer group</taxon>
        <taxon>Ensifer</taxon>
    </lineage>
</organism>
<feature type="compositionally biased region" description="Basic and acidic residues" evidence="1">
    <location>
        <begin position="1"/>
        <end position="11"/>
    </location>
</feature>
<gene>
    <name evidence="3" type="ORF">GFB56_11510</name>
</gene>
<accession>A0AAW4FH54</accession>
<feature type="transmembrane region" description="Helical" evidence="2">
    <location>
        <begin position="285"/>
        <end position="304"/>
    </location>
</feature>
<feature type="transmembrane region" description="Helical" evidence="2">
    <location>
        <begin position="57"/>
        <end position="78"/>
    </location>
</feature>
<feature type="transmembrane region" description="Helical" evidence="2">
    <location>
        <begin position="192"/>
        <end position="213"/>
    </location>
</feature>
<evidence type="ECO:0000256" key="1">
    <source>
        <dbReference type="SAM" id="MobiDB-lite"/>
    </source>
</evidence>
<protein>
    <submittedName>
        <fullName evidence="3">Uncharacterized protein</fullName>
    </submittedName>
</protein>
<feature type="transmembrane region" description="Helical" evidence="2">
    <location>
        <begin position="375"/>
        <end position="398"/>
    </location>
</feature>
<comment type="caution">
    <text evidence="3">The sequence shown here is derived from an EMBL/GenBank/DDBJ whole genome shotgun (WGS) entry which is preliminary data.</text>
</comment>
<keyword evidence="4" id="KW-1185">Reference proteome</keyword>
<reference evidence="3 4" key="1">
    <citation type="submission" date="2020-01" db="EMBL/GenBank/DDBJ databases">
        <title>Draft genome assembly of Ensifer adhaerens T173.</title>
        <authorList>
            <person name="Craig J.E."/>
            <person name="Stinchcombe J.R."/>
        </authorList>
    </citation>
    <scope>NUCLEOTIDE SEQUENCE [LARGE SCALE GENOMIC DNA]</scope>
    <source>
        <strain evidence="3 4">T173</strain>
    </source>
</reference>
<feature type="transmembrane region" description="Helical" evidence="2">
    <location>
        <begin position="252"/>
        <end position="273"/>
    </location>
</feature>
<evidence type="ECO:0000256" key="2">
    <source>
        <dbReference type="SAM" id="Phobius"/>
    </source>
</evidence>